<dbReference type="InterPro" id="IPR028909">
    <property type="entry name" value="bL21-like"/>
</dbReference>
<accession>K1YWY2</accession>
<dbReference type="GO" id="GO:0005840">
    <property type="term" value="C:ribosome"/>
    <property type="evidence" value="ECO:0007669"/>
    <property type="project" value="UniProtKB-KW"/>
</dbReference>
<dbReference type="GO" id="GO:0019843">
    <property type="term" value="F:rRNA binding"/>
    <property type="evidence" value="ECO:0007669"/>
    <property type="project" value="UniProtKB-UniRule"/>
</dbReference>
<protein>
    <recommendedName>
        <fullName evidence="4">Large ribosomal subunit protein bL21</fullName>
    </recommendedName>
</protein>
<keyword evidence="2 4" id="KW-0689">Ribosomal protein</keyword>
<dbReference type="AlphaFoldDB" id="K1YWY2"/>
<evidence type="ECO:0000256" key="3">
    <source>
        <dbReference type="ARBA" id="ARBA00023274"/>
    </source>
</evidence>
<dbReference type="PANTHER" id="PTHR21349">
    <property type="entry name" value="50S RIBOSOMAL PROTEIN L21"/>
    <property type="match status" value="1"/>
</dbReference>
<comment type="similarity">
    <text evidence="1 4 5">Belongs to the bacterial ribosomal protein bL21 family.</text>
</comment>
<evidence type="ECO:0000313" key="6">
    <source>
        <dbReference type="EMBL" id="EKD29839.1"/>
    </source>
</evidence>
<dbReference type="PANTHER" id="PTHR21349:SF0">
    <property type="entry name" value="LARGE RIBOSOMAL SUBUNIT PROTEIN BL21M"/>
    <property type="match status" value="1"/>
</dbReference>
<evidence type="ECO:0000256" key="5">
    <source>
        <dbReference type="RuleBase" id="RU000562"/>
    </source>
</evidence>
<comment type="function">
    <text evidence="4 5">This protein binds to 23S rRNA in the presence of protein L20.</text>
</comment>
<keyword evidence="3 4" id="KW-0687">Ribonucleoprotein</keyword>
<dbReference type="InterPro" id="IPR001787">
    <property type="entry name" value="Ribosomal_bL21"/>
</dbReference>
<evidence type="ECO:0000256" key="1">
    <source>
        <dbReference type="ARBA" id="ARBA00008563"/>
    </source>
</evidence>
<keyword evidence="4 5" id="KW-0694">RNA-binding</keyword>
<keyword evidence="4 5" id="KW-0699">rRNA-binding</keyword>
<dbReference type="EMBL" id="AMFJ01034249">
    <property type="protein sequence ID" value="EKD29839.1"/>
    <property type="molecule type" value="Genomic_DNA"/>
</dbReference>
<evidence type="ECO:0000256" key="4">
    <source>
        <dbReference type="HAMAP-Rule" id="MF_01363"/>
    </source>
</evidence>
<dbReference type="Pfam" id="PF00829">
    <property type="entry name" value="Ribosomal_L21p"/>
    <property type="match status" value="1"/>
</dbReference>
<sequence length="103" mass="11347">MIAIVEIGGNQFTVKVGDIIEVDNQNIEAGTSFDAQPLLVSDEAGKSVKVGTPFVEGGKVSLKVLEDFRDEKIRVFKMKSKKRYSRTIGFRADKTKLEVLSIA</sequence>
<gene>
    <name evidence="4 6" type="primary">rplU</name>
    <name evidence="6" type="ORF">ACD_78C00249G0002</name>
</gene>
<dbReference type="NCBIfam" id="TIGR00061">
    <property type="entry name" value="L21"/>
    <property type="match status" value="1"/>
</dbReference>
<reference evidence="6" key="1">
    <citation type="journal article" date="2012" name="Science">
        <title>Fermentation, hydrogen, and sulfur metabolism in multiple uncultivated bacterial phyla.</title>
        <authorList>
            <person name="Wrighton K.C."/>
            <person name="Thomas B.C."/>
            <person name="Sharon I."/>
            <person name="Miller C.S."/>
            <person name="Castelle C.J."/>
            <person name="VerBerkmoes N.C."/>
            <person name="Wilkins M.J."/>
            <person name="Hettich R.L."/>
            <person name="Lipton M.S."/>
            <person name="Williams K.H."/>
            <person name="Long P.E."/>
            <person name="Banfield J.F."/>
        </authorList>
    </citation>
    <scope>NUCLEOTIDE SEQUENCE [LARGE SCALE GENOMIC DNA]</scope>
</reference>
<organism evidence="6">
    <name type="scientific">uncultured bacterium</name>
    <name type="common">gcode 4</name>
    <dbReference type="NCBI Taxonomy" id="1234023"/>
    <lineage>
        <taxon>Bacteria</taxon>
        <taxon>environmental samples</taxon>
    </lineage>
</organism>
<dbReference type="InterPro" id="IPR036164">
    <property type="entry name" value="bL21-like_sf"/>
</dbReference>
<dbReference type="GO" id="GO:0003735">
    <property type="term" value="F:structural constituent of ribosome"/>
    <property type="evidence" value="ECO:0007669"/>
    <property type="project" value="InterPro"/>
</dbReference>
<proteinExistence type="inferred from homology"/>
<comment type="caution">
    <text evidence="6">The sequence shown here is derived from an EMBL/GenBank/DDBJ whole genome shotgun (WGS) entry which is preliminary data.</text>
</comment>
<name>K1YWY2_9BACT</name>
<dbReference type="GO" id="GO:0006412">
    <property type="term" value="P:translation"/>
    <property type="evidence" value="ECO:0007669"/>
    <property type="project" value="UniProtKB-UniRule"/>
</dbReference>
<comment type="subunit">
    <text evidence="4">Part of the 50S ribosomal subunit. Contacts protein L20.</text>
</comment>
<dbReference type="SUPFAM" id="SSF141091">
    <property type="entry name" value="L21p-like"/>
    <property type="match status" value="1"/>
</dbReference>
<evidence type="ECO:0000256" key="2">
    <source>
        <dbReference type="ARBA" id="ARBA00022980"/>
    </source>
</evidence>
<dbReference type="HAMAP" id="MF_01363">
    <property type="entry name" value="Ribosomal_bL21"/>
    <property type="match status" value="1"/>
</dbReference>
<dbReference type="GO" id="GO:1990904">
    <property type="term" value="C:ribonucleoprotein complex"/>
    <property type="evidence" value="ECO:0007669"/>
    <property type="project" value="UniProtKB-KW"/>
</dbReference>
<dbReference type="GO" id="GO:0005737">
    <property type="term" value="C:cytoplasm"/>
    <property type="evidence" value="ECO:0007669"/>
    <property type="project" value="UniProtKB-ARBA"/>
</dbReference>